<feature type="repeat" description="ANK" evidence="3">
    <location>
        <begin position="945"/>
        <end position="977"/>
    </location>
</feature>
<dbReference type="SUPFAM" id="SSF48403">
    <property type="entry name" value="Ankyrin repeat"/>
    <property type="match status" value="1"/>
</dbReference>
<feature type="repeat" description="ANK" evidence="3">
    <location>
        <begin position="978"/>
        <end position="1010"/>
    </location>
</feature>
<feature type="region of interest" description="Disordered" evidence="4">
    <location>
        <begin position="27"/>
        <end position="48"/>
    </location>
</feature>
<feature type="repeat" description="ANK" evidence="3">
    <location>
        <begin position="846"/>
        <end position="878"/>
    </location>
</feature>
<feature type="region of interest" description="Disordered" evidence="4">
    <location>
        <begin position="235"/>
        <end position="309"/>
    </location>
</feature>
<proteinExistence type="predicted"/>
<feature type="region of interest" description="Disordered" evidence="4">
    <location>
        <begin position="161"/>
        <end position="198"/>
    </location>
</feature>
<feature type="transmembrane region" description="Helical" evidence="5">
    <location>
        <begin position="711"/>
        <end position="741"/>
    </location>
</feature>
<feature type="transmembrane region" description="Helical" evidence="5">
    <location>
        <begin position="822"/>
        <end position="839"/>
    </location>
</feature>
<keyword evidence="5" id="KW-0812">Transmembrane</keyword>
<organism evidence="6 7">
    <name type="scientific">Macrostomum lignano</name>
    <dbReference type="NCBI Taxonomy" id="282301"/>
    <lineage>
        <taxon>Eukaryota</taxon>
        <taxon>Metazoa</taxon>
        <taxon>Spiralia</taxon>
        <taxon>Lophotrochozoa</taxon>
        <taxon>Platyhelminthes</taxon>
        <taxon>Rhabditophora</taxon>
        <taxon>Macrostomorpha</taxon>
        <taxon>Macrostomida</taxon>
        <taxon>Macrostomidae</taxon>
        <taxon>Macrostomum</taxon>
    </lineage>
</organism>
<feature type="compositionally biased region" description="Basic residues" evidence="4">
    <location>
        <begin position="109"/>
        <end position="118"/>
    </location>
</feature>
<evidence type="ECO:0000256" key="1">
    <source>
        <dbReference type="ARBA" id="ARBA00022737"/>
    </source>
</evidence>
<accession>A0A1I8GF84</accession>
<feature type="repeat" description="ANK" evidence="3">
    <location>
        <begin position="879"/>
        <end position="911"/>
    </location>
</feature>
<dbReference type="Pfam" id="PF13637">
    <property type="entry name" value="Ank_4"/>
    <property type="match status" value="1"/>
</dbReference>
<dbReference type="SMART" id="SM00248">
    <property type="entry name" value="ANK"/>
    <property type="match status" value="11"/>
</dbReference>
<dbReference type="Proteomes" id="UP000095280">
    <property type="component" value="Unplaced"/>
</dbReference>
<dbReference type="PROSITE" id="PS50297">
    <property type="entry name" value="ANK_REP_REGION"/>
    <property type="match status" value="7"/>
</dbReference>
<dbReference type="PANTHER" id="PTHR24171">
    <property type="entry name" value="ANKYRIN REPEAT DOMAIN-CONTAINING PROTEIN 39-RELATED"/>
    <property type="match status" value="1"/>
</dbReference>
<reference evidence="7" key="1">
    <citation type="submission" date="2016-11" db="UniProtKB">
        <authorList>
            <consortium name="WormBaseParasite"/>
        </authorList>
    </citation>
    <scope>IDENTIFICATION</scope>
</reference>
<protein>
    <submittedName>
        <fullName evidence="7">ANK_REP_REGION domain-containing protein</fullName>
    </submittedName>
</protein>
<name>A0A1I8GF84_9PLAT</name>
<feature type="repeat" description="ANK" evidence="3">
    <location>
        <begin position="1044"/>
        <end position="1076"/>
    </location>
</feature>
<evidence type="ECO:0000256" key="5">
    <source>
        <dbReference type="SAM" id="Phobius"/>
    </source>
</evidence>
<keyword evidence="1" id="KW-0677">Repeat</keyword>
<feature type="region of interest" description="Disordered" evidence="4">
    <location>
        <begin position="106"/>
        <end position="146"/>
    </location>
</feature>
<keyword evidence="5" id="KW-1133">Transmembrane helix</keyword>
<feature type="transmembrane region" description="Helical" evidence="5">
    <location>
        <begin position="685"/>
        <end position="704"/>
    </location>
</feature>
<evidence type="ECO:0000313" key="6">
    <source>
        <dbReference type="Proteomes" id="UP000095280"/>
    </source>
</evidence>
<dbReference type="Pfam" id="PF12796">
    <property type="entry name" value="Ank_2"/>
    <property type="match status" value="2"/>
</dbReference>
<dbReference type="InterPro" id="IPR036770">
    <property type="entry name" value="Ankyrin_rpt-contain_sf"/>
</dbReference>
<dbReference type="InterPro" id="IPR002110">
    <property type="entry name" value="Ankyrin_rpt"/>
</dbReference>
<evidence type="ECO:0000313" key="7">
    <source>
        <dbReference type="WBParaSite" id="maker-uti_cns_0001823-snap-gene-0.11-mRNA-1"/>
    </source>
</evidence>
<feature type="transmembrane region" description="Helical" evidence="5">
    <location>
        <begin position="602"/>
        <end position="627"/>
    </location>
</feature>
<evidence type="ECO:0000256" key="4">
    <source>
        <dbReference type="SAM" id="MobiDB-lite"/>
    </source>
</evidence>
<feature type="repeat" description="ANK" evidence="3">
    <location>
        <begin position="1011"/>
        <end position="1043"/>
    </location>
</feature>
<feature type="compositionally biased region" description="Low complexity" evidence="4">
    <location>
        <begin position="297"/>
        <end position="309"/>
    </location>
</feature>
<feature type="compositionally biased region" description="Gly residues" evidence="4">
    <location>
        <begin position="128"/>
        <end position="138"/>
    </location>
</feature>
<keyword evidence="5" id="KW-0472">Membrane</keyword>
<dbReference type="PROSITE" id="PS50088">
    <property type="entry name" value="ANK_REPEAT"/>
    <property type="match status" value="9"/>
</dbReference>
<feature type="compositionally biased region" description="Basic residues" evidence="4">
    <location>
        <begin position="245"/>
        <end position="260"/>
    </location>
</feature>
<keyword evidence="6" id="KW-1185">Reference proteome</keyword>
<dbReference type="PANTHER" id="PTHR24171:SF8">
    <property type="entry name" value="BRCA1-ASSOCIATED RING DOMAIN PROTEIN 1"/>
    <property type="match status" value="1"/>
</dbReference>
<evidence type="ECO:0000256" key="3">
    <source>
        <dbReference type="PROSITE-ProRule" id="PRU00023"/>
    </source>
</evidence>
<feature type="transmembrane region" description="Helical" evidence="5">
    <location>
        <begin position="648"/>
        <end position="665"/>
    </location>
</feature>
<dbReference type="Gene3D" id="1.10.1410.40">
    <property type="match status" value="1"/>
</dbReference>
<sequence>NPTQHLEHRLQNPTQHLKHGLDLRLSSRNSPKQHLHGTGDGLSAEPGRQLASVEQAVQQGNSGSLLCPQMRLHLSSSPLLLWSAARRSSSFDIEFGGIRQSSLPPVLHQSRHHRRQRRSRAEPSRFIGSGGCDGGGRSGAQSMTSHRWRCRCRSGRARLSKCTPAGQGPLHRQHSQSAGERQRRLSQGQRANQASVTQEATVITTGCIACGVSGALKIQPGEPVGQQAAAVCVVGPHQSQGQRGTARHRRRRRRRCHPPRARSSAGELTRASASRNSMVPAPASAAAADQVAKNRSSRGAQLSSSELSSSMRSCGSRRLLNQFRTESGTFDSTLIDMHDLKRILHEDDAESLIVQLELAKPLSLQQILQLGIEQLGDDASTADCIKCGRSDFTSFLIAHSTLLEVAACTLALNCVTLLIDELEAAAEFVADADADADADALHRAVGDSVVPLHCLIVKLFTLGGGGGCGGGGGGGGDAAFEDRAVRFVRQVSAARPRFFRVCAEKEAFGHNALELAVSLQLFSLAECILESGKYCGEVSLVAGVKVQRVDLSEYDFDTGERYNKSPLNMLAVTAMINSSSCPLFSMHHNMSEFCSIFAVRCIVNVLACGYIIECIVSLAVHLIYVRVAQGNSSYLAALARDFRCTSQIPLRVCALSLMVCIGLVPDRIQIVSLFDRGAGLRILDYATGTLYIITIMTIVYDWLLVIKTLALLWNIVGIFFFFMAIIFLVIGLFCWLITLIVPCEIAFDREMFANPSYGLLNFYLMVSHGGLSRESAQSLGIFYLVTHALIALFCFNFLVALMSERLSTASRDLPYICTSYKLYIYHVYMLCIAFVSRLVQLQAAKMHDTELHQACDNGDSGAVERLLKSGADPDARNASGRTPLWVASQKGFVPAMEPLLDAGAQLDCAQSDGATPLFAAAQGGCDPAVAKLLEAGASSDLQRQDGSTPLLIAAQTGHARVVRCLLDAGADPNRQRNDGSSPLLMAAQYGQQRVLEMLLQAGADLHLPNIFGSAALFAACWWNHFTAIRRLLQVGADVNLKTNSKWTPLHKAAQKGYLELVSFLIESGALVNALDNVRSSPLHTAAENGHDEVVKFLIESNASINAQDSKGDTPLHRAAKKGNTGVIRVLLEAGADSSLENKSEELPICLAASHCTQMEAIELLLHASQPHSGHIEAAIAAACCYGLGNNALRLLKSVRVDAEVLRRIVPKSCASLAVQCLRRFDRSTSGNVAFGSTTPSNWRTSSESQFSTELFETLDGSGFNRVGALGQQAEAEILQQIVRHLKPDTCINVVGSFSEGWGSSLKCLNGQIDKDSDIDFTEILADKLHIKGRCQCESPDPQKIVEYKKGYVRYPVATANPSNPQFGTPQSPAMDYVNALRTCCYPDIEVLRPGRPTQIQPHLLKALTTELQTSLCHLVRAAPPDKEGEWLRLSTTFLERLMIRGFNTLQGQLFVILKFLIKRHLSKSVSGLKTYVAKTLMFRMIDETAEDEWRADNLLQLTRRALEILCDGLQHGGEHECLPHFFAPDAAVYLRSGHSKKRDVMKAIKSTLENLRQPLVQLMGQLVTTKNSKFMQFHPFTLVPVTYDLHSVCTDISLLHLYPVVWTLVRDLATDSKPPMQLISSIPDCALSVRESLRAMAQLKTGQQEAALYTLRAAAQHTVSKGVVKKQLTTLSDVTADVWQQMENSDSILRFCFRYDRRPDLKFLPRFVKDNFPLGMQIYGNRFYMNFSALLKCLCLELIPTDVKDESRRWFEETLGDQEADAADLLLALQYCTDADTLAGIVHRNSDVIASTPSMQSKLSDSMLRLPYLHESCMRRTLLGLAHQLRLEATAGKCRRRRRRSGRMRELPVAVCFYSPGVEAVFLAQAQVWSHSPGVEAVFLAQAQVWSHSPGVEAVFLAQAQVWSHSPGVEAVFLAQAQVWSHSPGVEAVFLAQAQVWSHSPGVEAVFLAQAQVWSHSPGVEAVFLAQAQVWSHIPGVEAVFLAQAQVWSHSPGVEAVFLAQAQVWSHSPGVEAVFLAQAQVWSHIPGVVAVFLAQAQ</sequence>
<feature type="compositionally biased region" description="Polar residues" evidence="4">
    <location>
        <begin position="175"/>
        <end position="198"/>
    </location>
</feature>
<keyword evidence="2 3" id="KW-0040">ANK repeat</keyword>
<feature type="repeat" description="ANK" evidence="3">
    <location>
        <begin position="1077"/>
        <end position="1109"/>
    </location>
</feature>
<dbReference type="PRINTS" id="PR01415">
    <property type="entry name" value="ANKYRIN"/>
</dbReference>
<dbReference type="Pfam" id="PF00023">
    <property type="entry name" value="Ank"/>
    <property type="match status" value="1"/>
</dbReference>
<feature type="repeat" description="ANK" evidence="3">
    <location>
        <begin position="1110"/>
        <end position="1142"/>
    </location>
</feature>
<dbReference type="WBParaSite" id="maker-uti_cns_0001823-snap-gene-0.11-mRNA-1">
    <property type="protein sequence ID" value="maker-uti_cns_0001823-snap-gene-0.11-mRNA-1"/>
    <property type="gene ID" value="maker-uti_cns_0001823-snap-gene-0.11"/>
</dbReference>
<dbReference type="Gene3D" id="1.25.40.20">
    <property type="entry name" value="Ankyrin repeat-containing domain"/>
    <property type="match status" value="4"/>
</dbReference>
<evidence type="ECO:0000256" key="2">
    <source>
        <dbReference type="ARBA" id="ARBA00023043"/>
    </source>
</evidence>
<feature type="repeat" description="ANK" evidence="3">
    <location>
        <begin position="912"/>
        <end position="944"/>
    </location>
</feature>
<feature type="transmembrane region" description="Helical" evidence="5">
    <location>
        <begin position="781"/>
        <end position="801"/>
    </location>
</feature>